<dbReference type="AlphaFoldDB" id="A0A835PLE5"/>
<protein>
    <submittedName>
        <fullName evidence="1">Uncharacterized protein</fullName>
    </submittedName>
</protein>
<name>A0A835PLE5_VANPL</name>
<accession>A0A835PLE5</accession>
<proteinExistence type="predicted"/>
<organism evidence="1 2">
    <name type="scientific">Vanilla planifolia</name>
    <name type="common">Vanilla</name>
    <dbReference type="NCBI Taxonomy" id="51239"/>
    <lineage>
        <taxon>Eukaryota</taxon>
        <taxon>Viridiplantae</taxon>
        <taxon>Streptophyta</taxon>
        <taxon>Embryophyta</taxon>
        <taxon>Tracheophyta</taxon>
        <taxon>Spermatophyta</taxon>
        <taxon>Magnoliopsida</taxon>
        <taxon>Liliopsida</taxon>
        <taxon>Asparagales</taxon>
        <taxon>Orchidaceae</taxon>
        <taxon>Vanilloideae</taxon>
        <taxon>Vanilleae</taxon>
        <taxon>Vanilla</taxon>
    </lineage>
</organism>
<dbReference type="Proteomes" id="UP000639772">
    <property type="component" value="Unassembled WGS sequence"/>
</dbReference>
<evidence type="ECO:0000313" key="2">
    <source>
        <dbReference type="Proteomes" id="UP000639772"/>
    </source>
</evidence>
<evidence type="ECO:0000313" key="1">
    <source>
        <dbReference type="EMBL" id="KAG0454351.1"/>
    </source>
</evidence>
<dbReference type="EMBL" id="JADCNM010000014">
    <property type="protein sequence ID" value="KAG0454351.1"/>
    <property type="molecule type" value="Genomic_DNA"/>
</dbReference>
<gene>
    <name evidence="1" type="ORF">HPP92_025655</name>
</gene>
<comment type="caution">
    <text evidence="1">The sequence shown here is derived from an EMBL/GenBank/DDBJ whole genome shotgun (WGS) entry which is preliminary data.</text>
</comment>
<sequence length="108" mass="12606">MNEDLTPKRYRKRISKIDEVMFDSVKGNDVILENMYSNLLSKLTSYSGAGNLRNRIKSKHESVLQNLKALEDNEMVATLRQSQKDKAWRNLKGEVWWKTDPPHLLFAL</sequence>
<reference evidence="1 2" key="1">
    <citation type="journal article" date="2020" name="Nat. Food">
        <title>A phased Vanilla planifolia genome enables genetic improvement of flavour and production.</title>
        <authorList>
            <person name="Hasing T."/>
            <person name="Tang H."/>
            <person name="Brym M."/>
            <person name="Khazi F."/>
            <person name="Huang T."/>
            <person name="Chambers A.H."/>
        </authorList>
    </citation>
    <scope>NUCLEOTIDE SEQUENCE [LARGE SCALE GENOMIC DNA]</scope>
    <source>
        <tissue evidence="1">Leaf</tissue>
    </source>
</reference>